<dbReference type="Proteomes" id="UP000664132">
    <property type="component" value="Unassembled WGS sequence"/>
</dbReference>
<dbReference type="EMBL" id="JAFJYH010000037">
    <property type="protein sequence ID" value="KAG4423239.1"/>
    <property type="molecule type" value="Genomic_DNA"/>
</dbReference>
<gene>
    <name evidence="2" type="ORF">IFR04_003605</name>
</gene>
<keyword evidence="3" id="KW-1185">Reference proteome</keyword>
<evidence type="ECO:0000313" key="3">
    <source>
        <dbReference type="Proteomes" id="UP000664132"/>
    </source>
</evidence>
<feature type="region of interest" description="Disordered" evidence="1">
    <location>
        <begin position="18"/>
        <end position="84"/>
    </location>
</feature>
<name>A0A8H7WE87_9HELO</name>
<dbReference type="AlphaFoldDB" id="A0A8H7WE87"/>
<proteinExistence type="predicted"/>
<feature type="compositionally biased region" description="Basic and acidic residues" evidence="1">
    <location>
        <begin position="29"/>
        <end position="38"/>
    </location>
</feature>
<reference evidence="2" key="1">
    <citation type="submission" date="2021-02" db="EMBL/GenBank/DDBJ databases">
        <title>Genome sequence Cadophora malorum strain M34.</title>
        <authorList>
            <person name="Stefanovic E."/>
            <person name="Vu D."/>
            <person name="Scully C."/>
            <person name="Dijksterhuis J."/>
            <person name="Roader J."/>
            <person name="Houbraken J."/>
        </authorList>
    </citation>
    <scope>NUCLEOTIDE SEQUENCE</scope>
    <source>
        <strain evidence="2">M34</strain>
    </source>
</reference>
<sequence length="552" mass="64298">MTEGSTSSLPSLFREFTGLSISPHKSKHRSDQSVKEPDFTTGLGWWKSSLTKKRAKDSYRHRRKATSEDEDIDNVREERNHERKRLRRALRELEELRRDRDELDGQRHKATTDLKRLRKEDQKKKKKLDEYRIRFEDQERDSGRLRANIRALRREASDKDEKIVQLTRDEATSKSKYQRLRDKLKREREEVSRLQDAFSDLRAQRTPITDNRDAAASLRALRKRHDELGRQFEASRDDLNSLHAEKIQLEKDYELLRTDRDDAKQCLVEAETENATQAQDIENLRKARASLEKTRDLLQPILQIGVDIRLRNLESAREILLKIKQDQKDRAIILAGNVAAHRPNGYVDAALFAAGLVPEDYVHEATRAFVKMYQVAPENYGCWTPMVLRMIDCQATVATVQVQHHFKKFDTSDLRAEHERLHKFLVFRQKRLSPEEFESDDKAKKLLAKIEVIMEEIVDLSRGKGKGRKRFQAFDYEESEDEKEISKAGIQDMGISAGSIKHDKTQGSFETFTDEEEGSSEEESESSEESETSEEDESSEDDFDERGEDNVE</sequence>
<organism evidence="2 3">
    <name type="scientific">Cadophora malorum</name>
    <dbReference type="NCBI Taxonomy" id="108018"/>
    <lineage>
        <taxon>Eukaryota</taxon>
        <taxon>Fungi</taxon>
        <taxon>Dikarya</taxon>
        <taxon>Ascomycota</taxon>
        <taxon>Pezizomycotina</taxon>
        <taxon>Leotiomycetes</taxon>
        <taxon>Helotiales</taxon>
        <taxon>Ploettnerulaceae</taxon>
        <taxon>Cadophora</taxon>
    </lineage>
</organism>
<evidence type="ECO:0000313" key="2">
    <source>
        <dbReference type="EMBL" id="KAG4423239.1"/>
    </source>
</evidence>
<evidence type="ECO:0000256" key="1">
    <source>
        <dbReference type="SAM" id="MobiDB-lite"/>
    </source>
</evidence>
<feature type="compositionally biased region" description="Basic residues" evidence="1">
    <location>
        <begin position="50"/>
        <end position="64"/>
    </location>
</feature>
<comment type="caution">
    <text evidence="2">The sequence shown here is derived from an EMBL/GenBank/DDBJ whole genome shotgun (WGS) entry which is preliminary data.</text>
</comment>
<protein>
    <submittedName>
        <fullName evidence="2">Uncharacterized protein</fullName>
    </submittedName>
</protein>
<feature type="compositionally biased region" description="Acidic residues" evidence="1">
    <location>
        <begin position="512"/>
        <end position="552"/>
    </location>
</feature>
<accession>A0A8H7WE87</accession>
<dbReference type="OrthoDB" id="3565171at2759"/>
<feature type="region of interest" description="Disordered" evidence="1">
    <location>
        <begin position="491"/>
        <end position="552"/>
    </location>
</feature>